<feature type="compositionally biased region" description="Polar residues" evidence="4">
    <location>
        <begin position="176"/>
        <end position="191"/>
    </location>
</feature>
<keyword evidence="3" id="KW-0067">ATP-binding</keyword>
<feature type="region of interest" description="Disordered" evidence="4">
    <location>
        <begin position="157"/>
        <end position="231"/>
    </location>
</feature>
<keyword evidence="5" id="KW-1185">Reference proteome</keyword>
<evidence type="ECO:0000256" key="4">
    <source>
        <dbReference type="SAM" id="MobiDB-lite"/>
    </source>
</evidence>
<dbReference type="WBParaSite" id="PDA_v2.g29223.t1">
    <property type="protein sequence ID" value="PDA_v2.g29223.t1"/>
    <property type="gene ID" value="PDA_v2.g29223"/>
</dbReference>
<evidence type="ECO:0000313" key="5">
    <source>
        <dbReference type="Proteomes" id="UP000887578"/>
    </source>
</evidence>
<dbReference type="Gene3D" id="3.30.420.40">
    <property type="match status" value="1"/>
</dbReference>
<dbReference type="Pfam" id="PF00012">
    <property type="entry name" value="HSP70"/>
    <property type="match status" value="1"/>
</dbReference>
<dbReference type="PANTHER" id="PTHR45639">
    <property type="entry name" value="HSC70CB, ISOFORM G-RELATED"/>
    <property type="match status" value="1"/>
</dbReference>
<dbReference type="Proteomes" id="UP000887578">
    <property type="component" value="Unplaced"/>
</dbReference>
<accession>A0A914QC84</accession>
<dbReference type="AlphaFoldDB" id="A0A914QC84"/>
<keyword evidence="2" id="KW-0547">Nucleotide-binding</keyword>
<feature type="region of interest" description="Disordered" evidence="4">
    <location>
        <begin position="1"/>
        <end position="51"/>
    </location>
</feature>
<dbReference type="GO" id="GO:0005524">
    <property type="term" value="F:ATP binding"/>
    <property type="evidence" value="ECO:0007669"/>
    <property type="project" value="UniProtKB-KW"/>
</dbReference>
<proteinExistence type="inferred from homology"/>
<name>A0A914QC84_9BILA</name>
<feature type="compositionally biased region" description="Basic and acidic residues" evidence="4">
    <location>
        <begin position="163"/>
        <end position="175"/>
    </location>
</feature>
<dbReference type="InterPro" id="IPR013126">
    <property type="entry name" value="Hsp_70_fam"/>
</dbReference>
<feature type="region of interest" description="Disordered" evidence="4">
    <location>
        <begin position="62"/>
        <end position="81"/>
    </location>
</feature>
<dbReference type="InterPro" id="IPR043129">
    <property type="entry name" value="ATPase_NBD"/>
</dbReference>
<evidence type="ECO:0000256" key="3">
    <source>
        <dbReference type="ARBA" id="ARBA00022840"/>
    </source>
</evidence>
<sequence>MLASPAAREEKEKKKHKPAKELPTLQLTVKKGAPPPPNFHRLNTHYASSHSPTRYETFIEDKYAPAQPPPPAPTKTTTPTAAATTDMFGNYVPSNRATLSKSSINDQSAIKKPARNVPVGIDPLENLFFRSNETVEESVEEWPSLIKQPKISQAPSLTVIPKPMERTVKSADERWTSLNLQPKDSKTSTPSVKPKLTKAPTPAVTPEPMEKKVKPSDANKKQVEEEWPSLSRQPMVTKASNPFENVKPIKNFVVAAKVVKNTVESKTREVLKKEFIVERSPSNLEWEEWNSEVKERVVERSRSPSFETDNWNSEMSEPVPTLNFKTFKSVEIQTDETSFPQTFEQRQNFVSPIDYHSGRYSVSPKLSRPSNELRRNTEITTSSGFGSGGASPLQTIALSKFPAIVTFLFKNDNTFAIEIDQNGKIEKLNNNFDNEWTPLYLSMKERSLEIGEMAQIHYLEFPKFVVYDILNIIGKPLNQIEINPYWQFNVIDNNGIKCFEVETSNGLRLIPEDTVLAAFLKKMKEKAENNLNTEIREIFISSNFGFTESQKNVFKNAALKIGLNVLEFFVNNI</sequence>
<organism evidence="5 6">
    <name type="scientific">Panagrolaimus davidi</name>
    <dbReference type="NCBI Taxonomy" id="227884"/>
    <lineage>
        <taxon>Eukaryota</taxon>
        <taxon>Metazoa</taxon>
        <taxon>Ecdysozoa</taxon>
        <taxon>Nematoda</taxon>
        <taxon>Chromadorea</taxon>
        <taxon>Rhabditida</taxon>
        <taxon>Tylenchina</taxon>
        <taxon>Panagrolaimomorpha</taxon>
        <taxon>Panagrolaimoidea</taxon>
        <taxon>Panagrolaimidae</taxon>
        <taxon>Panagrolaimus</taxon>
    </lineage>
</organism>
<dbReference type="GO" id="GO:0140662">
    <property type="term" value="F:ATP-dependent protein folding chaperone"/>
    <property type="evidence" value="ECO:0007669"/>
    <property type="project" value="InterPro"/>
</dbReference>
<evidence type="ECO:0000256" key="2">
    <source>
        <dbReference type="ARBA" id="ARBA00022741"/>
    </source>
</evidence>
<dbReference type="SUPFAM" id="SSF53067">
    <property type="entry name" value="Actin-like ATPase domain"/>
    <property type="match status" value="1"/>
</dbReference>
<reference evidence="6" key="1">
    <citation type="submission" date="2022-11" db="UniProtKB">
        <authorList>
            <consortium name="WormBaseParasite"/>
        </authorList>
    </citation>
    <scope>IDENTIFICATION</scope>
</reference>
<comment type="similarity">
    <text evidence="1">Belongs to the heat shock protein 70 family.</text>
</comment>
<evidence type="ECO:0000256" key="1">
    <source>
        <dbReference type="ARBA" id="ARBA00007381"/>
    </source>
</evidence>
<evidence type="ECO:0000313" key="6">
    <source>
        <dbReference type="WBParaSite" id="PDA_v2.g29223.t1"/>
    </source>
</evidence>
<protein>
    <submittedName>
        <fullName evidence="6">Uncharacterized protein</fullName>
    </submittedName>
</protein>
<feature type="compositionally biased region" description="Basic and acidic residues" evidence="4">
    <location>
        <begin position="208"/>
        <end position="224"/>
    </location>
</feature>